<dbReference type="AlphaFoldDB" id="A0A100VW83"/>
<dbReference type="PROSITE" id="PS01031">
    <property type="entry name" value="SHSP"/>
    <property type="match status" value="1"/>
</dbReference>
<protein>
    <submittedName>
        <fullName evidence="4">Heat shock protein hspX</fullName>
    </submittedName>
</protein>
<dbReference type="EMBL" id="BCSX01000016">
    <property type="protein sequence ID" value="GAS87162.1"/>
    <property type="molecule type" value="Genomic_DNA"/>
</dbReference>
<dbReference type="InterPro" id="IPR031107">
    <property type="entry name" value="Small_HSP"/>
</dbReference>
<evidence type="ECO:0000313" key="4">
    <source>
        <dbReference type="EMBL" id="GAS87162.1"/>
    </source>
</evidence>
<dbReference type="InterPro" id="IPR008978">
    <property type="entry name" value="HSP20-like_chaperone"/>
</dbReference>
<dbReference type="Gene3D" id="2.60.40.790">
    <property type="match status" value="1"/>
</dbReference>
<dbReference type="Proteomes" id="UP000069620">
    <property type="component" value="Unassembled WGS sequence"/>
</dbReference>
<dbReference type="OrthoDB" id="3855217at2"/>
<evidence type="ECO:0000313" key="5">
    <source>
        <dbReference type="Proteomes" id="UP000069620"/>
    </source>
</evidence>
<gene>
    <name evidence="4" type="ORF">RMCB_1258</name>
</gene>
<evidence type="ECO:0000259" key="3">
    <source>
        <dbReference type="PROSITE" id="PS01031"/>
    </source>
</evidence>
<dbReference type="SUPFAM" id="SSF49764">
    <property type="entry name" value="HSP20-like chaperones"/>
    <property type="match status" value="1"/>
</dbReference>
<dbReference type="RefSeq" id="WP_062828103.1">
    <property type="nucleotide sequence ID" value="NZ_BCSX01000016.1"/>
</dbReference>
<comment type="caution">
    <text evidence="4">The sequence shown here is derived from an EMBL/GenBank/DDBJ whole genome shotgun (WGS) entry which is preliminary data.</text>
</comment>
<dbReference type="PANTHER" id="PTHR11527">
    <property type="entry name" value="HEAT-SHOCK PROTEIN 20 FAMILY MEMBER"/>
    <property type="match status" value="1"/>
</dbReference>
<proteinExistence type="inferred from homology"/>
<keyword evidence="4" id="KW-0346">Stress response</keyword>
<evidence type="ECO:0000256" key="2">
    <source>
        <dbReference type="RuleBase" id="RU003616"/>
    </source>
</evidence>
<sequence>MNKLPAPHRPRSGFPELADLFEGFPSWATLRPTFGSHMMRVEDEMKDGSYELRAEIPGVDPAKDVDITVRDGVLTIKAERSEKKETNGHSEFSYGSFTRSLTLPAGADEDGIKASYDKGILSITVPVAEPQTGDKHVAIESAK</sequence>
<reference evidence="5" key="1">
    <citation type="journal article" date="2016" name="Genome Announc.">
        <title>Draft Genome Sequences of Five Rapidly Growing Mycobacterium Species, M. thermoresistibile, M. fortuitum subsp. acetamidolyticum, M. canariasense, M. brisbanense, and M. novocastrense.</title>
        <authorList>
            <person name="Katahira K."/>
            <person name="Ogura Y."/>
            <person name="Gotoh Y."/>
            <person name="Hayashi T."/>
        </authorList>
    </citation>
    <scope>NUCLEOTIDE SEQUENCE [LARGE SCALE GENOMIC DNA]</scope>
    <source>
        <strain evidence="5">JCM15654</strain>
    </source>
</reference>
<dbReference type="InterPro" id="IPR002068">
    <property type="entry name" value="A-crystallin/Hsp20_dom"/>
</dbReference>
<organism evidence="4 5">
    <name type="scientific">Mycolicibacterium brisbanense</name>
    <dbReference type="NCBI Taxonomy" id="146020"/>
    <lineage>
        <taxon>Bacteria</taxon>
        <taxon>Bacillati</taxon>
        <taxon>Actinomycetota</taxon>
        <taxon>Actinomycetes</taxon>
        <taxon>Mycobacteriales</taxon>
        <taxon>Mycobacteriaceae</taxon>
        <taxon>Mycolicibacterium</taxon>
    </lineage>
</organism>
<feature type="domain" description="SHSP" evidence="3">
    <location>
        <begin position="32"/>
        <end position="142"/>
    </location>
</feature>
<comment type="similarity">
    <text evidence="1 2">Belongs to the small heat shock protein (HSP20) family.</text>
</comment>
<reference evidence="5" key="2">
    <citation type="submission" date="2016-02" db="EMBL/GenBank/DDBJ databases">
        <title>Draft genome sequence of five rapidly growing Mycobacterium species.</title>
        <authorList>
            <person name="Katahira K."/>
            <person name="Gotou Y."/>
            <person name="Iida K."/>
            <person name="Ogura Y."/>
            <person name="Hayashi T."/>
        </authorList>
    </citation>
    <scope>NUCLEOTIDE SEQUENCE [LARGE SCALE GENOMIC DNA]</scope>
    <source>
        <strain evidence="5">JCM15654</strain>
    </source>
</reference>
<keyword evidence="5" id="KW-1185">Reference proteome</keyword>
<name>A0A100VW83_9MYCO</name>
<dbReference type="STRING" id="146020.RMCB_1258"/>
<dbReference type="Pfam" id="PF00011">
    <property type="entry name" value="HSP20"/>
    <property type="match status" value="1"/>
</dbReference>
<accession>A0A100VW83</accession>
<evidence type="ECO:0000256" key="1">
    <source>
        <dbReference type="PROSITE-ProRule" id="PRU00285"/>
    </source>
</evidence>
<dbReference type="CDD" id="cd06464">
    <property type="entry name" value="ACD_sHsps-like"/>
    <property type="match status" value="1"/>
</dbReference>